<gene>
    <name evidence="1" type="ORF">D0Z08_15155</name>
</gene>
<comment type="caution">
    <text evidence="1">The sequence shown here is derived from an EMBL/GenBank/DDBJ whole genome shotgun (WGS) entry which is preliminary data.</text>
</comment>
<accession>A0A417Y125</accession>
<keyword evidence="2" id="KW-1185">Reference proteome</keyword>
<evidence type="ECO:0000313" key="1">
    <source>
        <dbReference type="EMBL" id="RHW26296.1"/>
    </source>
</evidence>
<dbReference type="AlphaFoldDB" id="A0A417Y125"/>
<proteinExistence type="predicted"/>
<evidence type="ECO:0000313" key="2">
    <source>
        <dbReference type="Proteomes" id="UP000283644"/>
    </source>
</evidence>
<dbReference type="RefSeq" id="WP_118926082.1">
    <property type="nucleotide sequence ID" value="NZ_QXGH01000018.1"/>
</dbReference>
<dbReference type="Proteomes" id="UP000283644">
    <property type="component" value="Unassembled WGS sequence"/>
</dbReference>
<protein>
    <submittedName>
        <fullName evidence="1">Uncharacterized protein</fullName>
    </submittedName>
</protein>
<organism evidence="1 2">
    <name type="scientific">Nocardioides immobilis</name>
    <dbReference type="NCBI Taxonomy" id="2049295"/>
    <lineage>
        <taxon>Bacteria</taxon>
        <taxon>Bacillati</taxon>
        <taxon>Actinomycetota</taxon>
        <taxon>Actinomycetes</taxon>
        <taxon>Propionibacteriales</taxon>
        <taxon>Nocardioidaceae</taxon>
        <taxon>Nocardioides</taxon>
    </lineage>
</organism>
<sequence length="90" mass="10124">MTRRVADQPTPNTSMLPATIREYRRPRTHLFPLEDYRAAIAIGGTVRSCCGILETVPRGDPADVEEAVDSRADDCATCADLWHGRRWVRL</sequence>
<dbReference type="EMBL" id="QXGH01000018">
    <property type="protein sequence ID" value="RHW26296.1"/>
    <property type="molecule type" value="Genomic_DNA"/>
</dbReference>
<name>A0A417Y125_9ACTN</name>
<reference evidence="1 2" key="1">
    <citation type="submission" date="2018-09" db="EMBL/GenBank/DDBJ databases">
        <title>Genome sequencing of Nocardioides immobilis CCTCC AB 2017083 for comparison to Nocardioides silvaticus.</title>
        <authorList>
            <person name="Li C."/>
            <person name="Wang G."/>
        </authorList>
    </citation>
    <scope>NUCLEOTIDE SEQUENCE [LARGE SCALE GENOMIC DNA]</scope>
    <source>
        <strain evidence="1 2">CCTCC AB 2017083</strain>
    </source>
</reference>